<dbReference type="InterPro" id="IPR051966">
    <property type="entry name" value="RPAP3"/>
</dbReference>
<protein>
    <submittedName>
        <fullName evidence="3">Uncharacterized protein</fullName>
    </submittedName>
</protein>
<keyword evidence="1" id="KW-0802">TPR repeat</keyword>
<dbReference type="AlphaFoldDB" id="A0A7S3NHX7"/>
<dbReference type="InterPro" id="IPR011990">
    <property type="entry name" value="TPR-like_helical_dom_sf"/>
</dbReference>
<name>A0A7S3NHX7_9STRA</name>
<dbReference type="SUPFAM" id="SSF48452">
    <property type="entry name" value="TPR-like"/>
    <property type="match status" value="1"/>
</dbReference>
<dbReference type="PANTHER" id="PTHR46423:SF1">
    <property type="entry name" value="RNA POLYMERASE II-ASSOCIATED PROTEIN 3"/>
    <property type="match status" value="1"/>
</dbReference>
<dbReference type="PANTHER" id="PTHR46423">
    <property type="entry name" value="RNA POLYMERASE II-ASSOCIATED PROTEIN 3"/>
    <property type="match status" value="1"/>
</dbReference>
<dbReference type="GO" id="GO:0101031">
    <property type="term" value="C:protein folding chaperone complex"/>
    <property type="evidence" value="ECO:0007669"/>
    <property type="project" value="TreeGrafter"/>
</dbReference>
<reference evidence="3" key="1">
    <citation type="submission" date="2021-01" db="EMBL/GenBank/DDBJ databases">
        <authorList>
            <person name="Corre E."/>
            <person name="Pelletier E."/>
            <person name="Niang G."/>
            <person name="Scheremetjew M."/>
            <person name="Finn R."/>
            <person name="Kale V."/>
            <person name="Holt S."/>
            <person name="Cochrane G."/>
            <person name="Meng A."/>
            <person name="Brown T."/>
            <person name="Cohen L."/>
        </authorList>
    </citation>
    <scope>NUCLEOTIDE SEQUENCE</scope>
    <source>
        <strain evidence="3">CCMP1510</strain>
    </source>
</reference>
<dbReference type="SMART" id="SM00028">
    <property type="entry name" value="TPR"/>
    <property type="match status" value="2"/>
</dbReference>
<accession>A0A7S3NHX7</accession>
<sequence length="542" mass="61231">MDCMEGQFEALLAEVHDESVRQSFRKLWNEPPQCFKDENAEMSRHLMFWPSGGDGAKYAAMLEDKAMSALALCYALHGTRANAAFWTSFCLAGGICALGSLFESDDLYTRAHALELFLIISSMEELDWYEDKKLQDVMLELPISALLDQRFCETYPGGEMSALRAIAFWISWARFISPHKDEFKVSRTLLSSLSDWVDRAAERGDVRELELAQTLFDDFSRHDIHDGLDLVFGCFNKEIDQVLAPNADGVFDLCTETNKRDFIASEIPASNEKPITQIYEARDKGNRFFAEGEYTLAIEEYSKALKEVMDDTKKSAQILCNRAMCQLRLGVSHLAVEDCSMAIMLDSSSAKAQYRLAQSLRSTGDLWSAARAAKSALKLLPVDVPTLQQTQTQDLLVTILEEAARADDRHERAAASERRKANLVAKLAKRGGVKSVVPKSIPRENEKEDNRERSVKSEDTGPIEHDEKDSDDDDVLLLRKVEQRNSNCRPSIAHELLSNQQEPTARLEMNFRYMEKKKVPTKKNVKISKKDQVAQVLQMSLC</sequence>
<dbReference type="EMBL" id="HBIJ01014335">
    <property type="protein sequence ID" value="CAE0368858.1"/>
    <property type="molecule type" value="Transcribed_RNA"/>
</dbReference>
<evidence type="ECO:0000256" key="1">
    <source>
        <dbReference type="ARBA" id="ARBA00022803"/>
    </source>
</evidence>
<evidence type="ECO:0000313" key="3">
    <source>
        <dbReference type="EMBL" id="CAE0368858.1"/>
    </source>
</evidence>
<feature type="region of interest" description="Disordered" evidence="2">
    <location>
        <begin position="434"/>
        <end position="474"/>
    </location>
</feature>
<proteinExistence type="predicted"/>
<gene>
    <name evidence="3" type="ORF">ALAG00032_LOCUS9621</name>
</gene>
<dbReference type="Gene3D" id="1.25.40.10">
    <property type="entry name" value="Tetratricopeptide repeat domain"/>
    <property type="match status" value="1"/>
</dbReference>
<organism evidence="3">
    <name type="scientific">Aureoumbra lagunensis</name>
    <dbReference type="NCBI Taxonomy" id="44058"/>
    <lineage>
        <taxon>Eukaryota</taxon>
        <taxon>Sar</taxon>
        <taxon>Stramenopiles</taxon>
        <taxon>Ochrophyta</taxon>
        <taxon>Pelagophyceae</taxon>
        <taxon>Pelagomonadales</taxon>
        <taxon>Aureoumbra</taxon>
    </lineage>
</organism>
<evidence type="ECO:0000256" key="2">
    <source>
        <dbReference type="SAM" id="MobiDB-lite"/>
    </source>
</evidence>
<feature type="compositionally biased region" description="Basic and acidic residues" evidence="2">
    <location>
        <begin position="441"/>
        <end position="468"/>
    </location>
</feature>
<dbReference type="InterPro" id="IPR019734">
    <property type="entry name" value="TPR_rpt"/>
</dbReference>